<evidence type="ECO:0000313" key="1">
    <source>
        <dbReference type="EMBL" id="GKV14239.1"/>
    </source>
</evidence>
<dbReference type="AlphaFoldDB" id="A0AAV5JI69"/>
<sequence>MATIPFLGREMGAQGILKADRFLEVCQNGNLIQGKP</sequence>
<evidence type="ECO:0000313" key="2">
    <source>
        <dbReference type="Proteomes" id="UP001054252"/>
    </source>
</evidence>
<dbReference type="Proteomes" id="UP001054252">
    <property type="component" value="Unassembled WGS sequence"/>
</dbReference>
<comment type="caution">
    <text evidence="1">The sequence shown here is derived from an EMBL/GenBank/DDBJ whole genome shotgun (WGS) entry which is preliminary data.</text>
</comment>
<name>A0AAV5JI69_9ROSI</name>
<reference evidence="1 2" key="1">
    <citation type="journal article" date="2021" name="Commun. Biol.">
        <title>The genome of Shorea leprosula (Dipterocarpaceae) highlights the ecological relevance of drought in aseasonal tropical rainforests.</title>
        <authorList>
            <person name="Ng K.K.S."/>
            <person name="Kobayashi M.J."/>
            <person name="Fawcett J.A."/>
            <person name="Hatakeyama M."/>
            <person name="Paape T."/>
            <person name="Ng C.H."/>
            <person name="Ang C.C."/>
            <person name="Tnah L.H."/>
            <person name="Lee C.T."/>
            <person name="Nishiyama T."/>
            <person name="Sese J."/>
            <person name="O'Brien M.J."/>
            <person name="Copetti D."/>
            <person name="Mohd Noor M.I."/>
            <person name="Ong R.C."/>
            <person name="Putra M."/>
            <person name="Sireger I.Z."/>
            <person name="Indrioko S."/>
            <person name="Kosugi Y."/>
            <person name="Izuno A."/>
            <person name="Isagi Y."/>
            <person name="Lee S.L."/>
            <person name="Shimizu K.K."/>
        </authorList>
    </citation>
    <scope>NUCLEOTIDE SEQUENCE [LARGE SCALE GENOMIC DNA]</scope>
    <source>
        <strain evidence="1">214</strain>
    </source>
</reference>
<dbReference type="EMBL" id="BPVZ01000040">
    <property type="protein sequence ID" value="GKV14239.1"/>
    <property type="molecule type" value="Genomic_DNA"/>
</dbReference>
<keyword evidence="2" id="KW-1185">Reference proteome</keyword>
<organism evidence="1 2">
    <name type="scientific">Rubroshorea leprosula</name>
    <dbReference type="NCBI Taxonomy" id="152421"/>
    <lineage>
        <taxon>Eukaryota</taxon>
        <taxon>Viridiplantae</taxon>
        <taxon>Streptophyta</taxon>
        <taxon>Embryophyta</taxon>
        <taxon>Tracheophyta</taxon>
        <taxon>Spermatophyta</taxon>
        <taxon>Magnoliopsida</taxon>
        <taxon>eudicotyledons</taxon>
        <taxon>Gunneridae</taxon>
        <taxon>Pentapetalae</taxon>
        <taxon>rosids</taxon>
        <taxon>malvids</taxon>
        <taxon>Malvales</taxon>
        <taxon>Dipterocarpaceae</taxon>
        <taxon>Rubroshorea</taxon>
    </lineage>
</organism>
<protein>
    <submittedName>
        <fullName evidence="1">Uncharacterized protein</fullName>
    </submittedName>
</protein>
<gene>
    <name evidence="1" type="ORF">SLEP1_g25141</name>
</gene>
<proteinExistence type="predicted"/>
<accession>A0AAV5JI69</accession>